<dbReference type="Pfam" id="PF10442">
    <property type="entry name" value="FIST_C"/>
    <property type="match status" value="1"/>
</dbReference>
<evidence type="ECO:0000313" key="5">
    <source>
        <dbReference type="Proteomes" id="UP000197424"/>
    </source>
</evidence>
<protein>
    <recommendedName>
        <fullName evidence="1">diguanylate cyclase</fullName>
        <ecNumber evidence="1">2.7.7.65</ecNumber>
    </recommendedName>
</protein>
<dbReference type="SUPFAM" id="SSF55073">
    <property type="entry name" value="Nucleotide cyclase"/>
    <property type="match status" value="1"/>
</dbReference>
<evidence type="ECO:0000313" key="4">
    <source>
        <dbReference type="EMBL" id="ASJ23644.1"/>
    </source>
</evidence>
<dbReference type="Gene3D" id="3.30.70.270">
    <property type="match status" value="1"/>
</dbReference>
<name>A0A248LGP2_9NEIS</name>
<dbReference type="InterPro" id="IPR013702">
    <property type="entry name" value="FIST_domain_N"/>
</dbReference>
<proteinExistence type="predicted"/>
<dbReference type="OrthoDB" id="9813903at2"/>
<dbReference type="CDD" id="cd01949">
    <property type="entry name" value="GGDEF"/>
    <property type="match status" value="1"/>
</dbReference>
<sequence length="587" mass="64490">MNHASFVIRHQSELIPLLNDGDLRSRAEQAHSILVQIYTVHSNPEWLGGLADTLRQVWPGAVVVGSTSVGEICDGQLETGNTMLSVAFFDAAELHPFVLPVATESEVSAGRHLAEQAGALPFLRGLLLLATPITLRADCLLQGLREVRSDLPVFGGGAADLHGFSQSWVMCNGRTFSCAAVAVALCGPDLEVGIWTHLGWQPVGRSMRLTDVEGFNVRTIDNRPAFEAYRHYLGIEADENFFLNSLEFPVLLDRNGAQLARIPIAVNDDLSLSFIADLQTGETVHFGYGSIPVILEQTGKTLEQVAAFAPEGLFLYSCSTRHSLMQEDVQLEISAFHAIAPASGFYTYGEFAGQQGDYQLLNATLVAVGLREGERPYGQTGHTRIEGPLKTFDAISRQHNHILQRLVYFTNVLINELVSSNRELEKLSSTDRLTGLANRLRLDEEVARQISLAQRHAQEFSLILLDLDHFKLVNDQHGHQVGDRVLIEIAALLRQTLRNSDTAGRWGGEEFLIVLPQTSVESARKVADKLRRTIAGHNFGSVGPQTASFGIAVWHAGDTAKTLFVRVDHAMYQSKHDGRNCVTVFGD</sequence>
<comment type="catalytic activity">
    <reaction evidence="2">
        <text>2 GTP = 3',3'-c-di-GMP + 2 diphosphate</text>
        <dbReference type="Rhea" id="RHEA:24898"/>
        <dbReference type="ChEBI" id="CHEBI:33019"/>
        <dbReference type="ChEBI" id="CHEBI:37565"/>
        <dbReference type="ChEBI" id="CHEBI:58805"/>
        <dbReference type="EC" id="2.7.7.65"/>
    </reaction>
</comment>
<dbReference type="GO" id="GO:0052621">
    <property type="term" value="F:diguanylate cyclase activity"/>
    <property type="evidence" value="ECO:0007669"/>
    <property type="project" value="UniProtKB-EC"/>
</dbReference>
<dbReference type="RefSeq" id="WP_088860218.1">
    <property type="nucleotide sequence ID" value="NZ_CP022115.1"/>
</dbReference>
<dbReference type="Pfam" id="PF00990">
    <property type="entry name" value="GGDEF"/>
    <property type="match status" value="1"/>
</dbReference>
<dbReference type="EMBL" id="CP022115">
    <property type="protein sequence ID" value="ASJ23644.1"/>
    <property type="molecule type" value="Genomic_DNA"/>
</dbReference>
<reference evidence="5" key="1">
    <citation type="submission" date="2017-06" db="EMBL/GenBank/DDBJ databases">
        <title>Whole genome sequence of Laribacter hongkongensis LHGZ1.</title>
        <authorList>
            <person name="Chen D."/>
            <person name="Wu H."/>
            <person name="Chen J."/>
        </authorList>
    </citation>
    <scope>NUCLEOTIDE SEQUENCE [LARGE SCALE GENOMIC DNA]</scope>
    <source>
        <strain evidence="5">LHGZ1</strain>
    </source>
</reference>
<organism evidence="4 5">
    <name type="scientific">Laribacter hongkongensis</name>
    <dbReference type="NCBI Taxonomy" id="168471"/>
    <lineage>
        <taxon>Bacteria</taxon>
        <taxon>Pseudomonadati</taxon>
        <taxon>Pseudomonadota</taxon>
        <taxon>Betaproteobacteria</taxon>
        <taxon>Neisseriales</taxon>
        <taxon>Aquaspirillaceae</taxon>
        <taxon>Laribacter</taxon>
    </lineage>
</organism>
<dbReference type="InterPro" id="IPR019494">
    <property type="entry name" value="FIST_C"/>
</dbReference>
<feature type="domain" description="GGDEF" evidence="3">
    <location>
        <begin position="458"/>
        <end position="587"/>
    </location>
</feature>
<evidence type="ECO:0000259" key="3">
    <source>
        <dbReference type="PROSITE" id="PS50887"/>
    </source>
</evidence>
<dbReference type="PANTHER" id="PTHR45138:SF9">
    <property type="entry name" value="DIGUANYLATE CYCLASE DGCM-RELATED"/>
    <property type="match status" value="1"/>
</dbReference>
<dbReference type="InterPro" id="IPR029787">
    <property type="entry name" value="Nucleotide_cyclase"/>
</dbReference>
<dbReference type="AlphaFoldDB" id="A0A248LGP2"/>
<evidence type="ECO:0000256" key="1">
    <source>
        <dbReference type="ARBA" id="ARBA00012528"/>
    </source>
</evidence>
<dbReference type="Pfam" id="PF08495">
    <property type="entry name" value="FIST"/>
    <property type="match status" value="1"/>
</dbReference>
<dbReference type="SMART" id="SM00897">
    <property type="entry name" value="FIST"/>
    <property type="match status" value="1"/>
</dbReference>
<dbReference type="Proteomes" id="UP000197424">
    <property type="component" value="Chromosome"/>
</dbReference>
<dbReference type="EC" id="2.7.7.65" evidence="1"/>
<accession>A0A248LGP2</accession>
<dbReference type="PROSITE" id="PS50887">
    <property type="entry name" value="GGDEF"/>
    <property type="match status" value="1"/>
</dbReference>
<dbReference type="SMART" id="SM00267">
    <property type="entry name" value="GGDEF"/>
    <property type="match status" value="1"/>
</dbReference>
<dbReference type="NCBIfam" id="TIGR00254">
    <property type="entry name" value="GGDEF"/>
    <property type="match status" value="1"/>
</dbReference>
<evidence type="ECO:0000256" key="2">
    <source>
        <dbReference type="ARBA" id="ARBA00034247"/>
    </source>
</evidence>
<dbReference type="SMART" id="SM01204">
    <property type="entry name" value="FIST_C"/>
    <property type="match status" value="1"/>
</dbReference>
<gene>
    <name evidence="4" type="ORF">LHGZ1_0813</name>
</gene>
<dbReference type="PANTHER" id="PTHR45138">
    <property type="entry name" value="REGULATORY COMPONENTS OF SENSORY TRANSDUCTION SYSTEM"/>
    <property type="match status" value="1"/>
</dbReference>
<dbReference type="InterPro" id="IPR000160">
    <property type="entry name" value="GGDEF_dom"/>
</dbReference>
<dbReference type="InterPro" id="IPR050469">
    <property type="entry name" value="Diguanylate_Cyclase"/>
</dbReference>
<dbReference type="InterPro" id="IPR043128">
    <property type="entry name" value="Rev_trsase/Diguanyl_cyclase"/>
</dbReference>
<dbReference type="FunFam" id="3.30.70.270:FF:000001">
    <property type="entry name" value="Diguanylate cyclase domain protein"/>
    <property type="match status" value="1"/>
</dbReference>